<dbReference type="Pfam" id="PF00005">
    <property type="entry name" value="ABC_tran"/>
    <property type="match status" value="1"/>
</dbReference>
<evidence type="ECO:0000256" key="2">
    <source>
        <dbReference type="ARBA" id="ARBA00022448"/>
    </source>
</evidence>
<dbReference type="Gene3D" id="3.40.50.300">
    <property type="entry name" value="P-loop containing nucleotide triphosphate hydrolases"/>
    <property type="match status" value="1"/>
</dbReference>
<dbReference type="PANTHER" id="PTHR42788:SF19">
    <property type="entry name" value="ALIPHATIC SULFONATES IMPORT ATP-BINDING PROTEIN SSUB 2"/>
    <property type="match status" value="1"/>
</dbReference>
<dbReference type="SMART" id="SM00382">
    <property type="entry name" value="AAA"/>
    <property type="match status" value="1"/>
</dbReference>
<evidence type="ECO:0000256" key="4">
    <source>
        <dbReference type="ARBA" id="ARBA00022840"/>
    </source>
</evidence>
<dbReference type="SUPFAM" id="SSF52540">
    <property type="entry name" value="P-loop containing nucleoside triphosphate hydrolases"/>
    <property type="match status" value="1"/>
</dbReference>
<dbReference type="CDD" id="cd03293">
    <property type="entry name" value="ABC_NrtD_SsuB_transporters"/>
    <property type="match status" value="1"/>
</dbReference>
<dbReference type="RefSeq" id="WP_152214919.1">
    <property type="nucleotide sequence ID" value="NZ_JBAQYD010000133.1"/>
</dbReference>
<feature type="domain" description="ABC transporter" evidence="5">
    <location>
        <begin position="7"/>
        <end position="236"/>
    </location>
</feature>
<accession>A0A6N6VQW4</accession>
<organism evidence="6 7">
    <name type="scientific">Parvibaculum sedimenti</name>
    <dbReference type="NCBI Taxonomy" id="2608632"/>
    <lineage>
        <taxon>Bacteria</taxon>
        <taxon>Pseudomonadati</taxon>
        <taxon>Pseudomonadota</taxon>
        <taxon>Alphaproteobacteria</taxon>
        <taxon>Hyphomicrobiales</taxon>
        <taxon>Parvibaculaceae</taxon>
        <taxon>Parvibaculum</taxon>
    </lineage>
</organism>
<evidence type="ECO:0000259" key="5">
    <source>
        <dbReference type="PROSITE" id="PS50893"/>
    </source>
</evidence>
<dbReference type="InterPro" id="IPR017871">
    <property type="entry name" value="ABC_transporter-like_CS"/>
</dbReference>
<comment type="similarity">
    <text evidence="1">Belongs to the ABC transporter superfamily.</text>
</comment>
<proteinExistence type="inferred from homology"/>
<sequence length="253" mass="27602">MSAAPLIELSGVAKTYGSGTLALTGVDARIERGSFLSLVGPSGCGKSTLLRMIAGLIEPSSGSISWPATGNERPKDIGFVFQDATLMPWARVIDNVYLPLKLKGITRKDAEPRLRDALARVGLSDFAQSFPRELSGGMKMRVSIARALVTEPPVLLMDEPFAALDEFTREKLDDDLLDLWASQKWTVIFVTHSVYESVYLSERVLVMGARPGRILQDIAIEGPFPRHHDFRESADFIGQCAKVSAALREGANP</sequence>
<evidence type="ECO:0000313" key="7">
    <source>
        <dbReference type="Proteomes" id="UP000468901"/>
    </source>
</evidence>
<evidence type="ECO:0000256" key="1">
    <source>
        <dbReference type="ARBA" id="ARBA00005417"/>
    </source>
</evidence>
<dbReference type="InterPro" id="IPR003439">
    <property type="entry name" value="ABC_transporter-like_ATP-bd"/>
</dbReference>
<protein>
    <submittedName>
        <fullName evidence="6">ATP-binding cassette domain-containing protein</fullName>
    </submittedName>
</protein>
<dbReference type="PANTHER" id="PTHR42788">
    <property type="entry name" value="TAURINE IMPORT ATP-BINDING PROTEIN-RELATED"/>
    <property type="match status" value="1"/>
</dbReference>
<keyword evidence="3" id="KW-0547">Nucleotide-binding</keyword>
<comment type="caution">
    <text evidence="6">The sequence shown here is derived from an EMBL/GenBank/DDBJ whole genome shotgun (WGS) entry which is preliminary data.</text>
</comment>
<dbReference type="GO" id="GO:0005524">
    <property type="term" value="F:ATP binding"/>
    <property type="evidence" value="ECO:0007669"/>
    <property type="project" value="UniProtKB-KW"/>
</dbReference>
<name>A0A6N6VQW4_9HYPH</name>
<keyword evidence="4 6" id="KW-0067">ATP-binding</keyword>
<dbReference type="PROSITE" id="PS50893">
    <property type="entry name" value="ABC_TRANSPORTER_2"/>
    <property type="match status" value="1"/>
</dbReference>
<dbReference type="AlphaFoldDB" id="A0A6N6VQW4"/>
<reference evidence="6 7" key="1">
    <citation type="submission" date="2019-09" db="EMBL/GenBank/DDBJ databases">
        <title>Parvibaculum sedimenti sp. nov., isolated from sediment.</title>
        <authorList>
            <person name="Wang Y."/>
        </authorList>
    </citation>
    <scope>NUCLEOTIDE SEQUENCE [LARGE SCALE GENOMIC DNA]</scope>
    <source>
        <strain evidence="6 7">HXT-9</strain>
    </source>
</reference>
<gene>
    <name evidence="6" type="ORF">F2P47_04225</name>
</gene>
<dbReference type="Proteomes" id="UP000468901">
    <property type="component" value="Unassembled WGS sequence"/>
</dbReference>
<dbReference type="InterPro" id="IPR027417">
    <property type="entry name" value="P-loop_NTPase"/>
</dbReference>
<dbReference type="InterPro" id="IPR003593">
    <property type="entry name" value="AAA+_ATPase"/>
</dbReference>
<evidence type="ECO:0000313" key="6">
    <source>
        <dbReference type="EMBL" id="KAB7741616.1"/>
    </source>
</evidence>
<dbReference type="GO" id="GO:0016887">
    <property type="term" value="F:ATP hydrolysis activity"/>
    <property type="evidence" value="ECO:0007669"/>
    <property type="project" value="InterPro"/>
</dbReference>
<dbReference type="PROSITE" id="PS00211">
    <property type="entry name" value="ABC_TRANSPORTER_1"/>
    <property type="match status" value="1"/>
</dbReference>
<dbReference type="EMBL" id="WESC01000003">
    <property type="protein sequence ID" value="KAB7741616.1"/>
    <property type="molecule type" value="Genomic_DNA"/>
</dbReference>
<keyword evidence="2" id="KW-0813">Transport</keyword>
<evidence type="ECO:0000256" key="3">
    <source>
        <dbReference type="ARBA" id="ARBA00022741"/>
    </source>
</evidence>
<dbReference type="InterPro" id="IPR050166">
    <property type="entry name" value="ABC_transporter_ATP-bind"/>
</dbReference>
<keyword evidence="7" id="KW-1185">Reference proteome</keyword>